<feature type="region of interest" description="Disordered" evidence="3">
    <location>
        <begin position="667"/>
        <end position="753"/>
    </location>
</feature>
<feature type="region of interest" description="Disordered" evidence="3">
    <location>
        <begin position="1"/>
        <end position="23"/>
    </location>
</feature>
<keyword evidence="1" id="KW-0645">Protease</keyword>
<evidence type="ECO:0000256" key="1">
    <source>
        <dbReference type="ARBA" id="ARBA00022670"/>
    </source>
</evidence>
<dbReference type="GO" id="GO:0006508">
    <property type="term" value="P:proteolysis"/>
    <property type="evidence" value="ECO:0007669"/>
    <property type="project" value="UniProtKB-KW"/>
</dbReference>
<evidence type="ECO:0000313" key="6">
    <source>
        <dbReference type="EMBL" id="GMF46051.1"/>
    </source>
</evidence>
<evidence type="ECO:0000256" key="3">
    <source>
        <dbReference type="SAM" id="MobiDB-lite"/>
    </source>
</evidence>
<dbReference type="PANTHER" id="PTHR42648:SF28">
    <property type="entry name" value="TRANSPOSON-ENCODED PROTEIN WITH RIBONUCLEASE H-LIKE AND RETROVIRUS ZINC FINGER-LIKE DOMAINS"/>
    <property type="match status" value="1"/>
</dbReference>
<dbReference type="AlphaFoldDB" id="A0A9W6XVC9"/>
<dbReference type="InterPro" id="IPR012337">
    <property type="entry name" value="RNaseH-like_sf"/>
</dbReference>
<protein>
    <submittedName>
        <fullName evidence="6">Unnamed protein product</fullName>
    </submittedName>
</protein>
<feature type="region of interest" description="Disordered" evidence="3">
    <location>
        <begin position="212"/>
        <end position="244"/>
    </location>
</feature>
<keyword evidence="7" id="KW-1185">Reference proteome</keyword>
<dbReference type="GO" id="GO:0008270">
    <property type="term" value="F:zinc ion binding"/>
    <property type="evidence" value="ECO:0007669"/>
    <property type="project" value="UniProtKB-KW"/>
</dbReference>
<organism evidence="6 7">
    <name type="scientific">Phytophthora fragariaefolia</name>
    <dbReference type="NCBI Taxonomy" id="1490495"/>
    <lineage>
        <taxon>Eukaryota</taxon>
        <taxon>Sar</taxon>
        <taxon>Stramenopiles</taxon>
        <taxon>Oomycota</taxon>
        <taxon>Peronosporomycetes</taxon>
        <taxon>Peronosporales</taxon>
        <taxon>Peronosporaceae</taxon>
        <taxon>Phytophthora</taxon>
    </lineage>
</organism>
<proteinExistence type="predicted"/>
<evidence type="ECO:0000313" key="7">
    <source>
        <dbReference type="Proteomes" id="UP001165121"/>
    </source>
</evidence>
<keyword evidence="2" id="KW-0862">Zinc</keyword>
<feature type="region of interest" description="Disordered" evidence="3">
    <location>
        <begin position="268"/>
        <end position="289"/>
    </location>
</feature>
<sequence>MSTSTDTKKEAKEEKKATHPPLDGKDFEVWLERMKLKLERKGVWKYCEKEIVEPEESKQNEHDAWKKDSARAKELLYDGMTDKIMKTVKFESTAFRVVERLKQRFVGKTYFKYAAEMTELRKLRLQENGNMPDHLGEVRRLIDRVALLGKPLDEYEKPAILIGILPDAYDNVVETFLASHVPRDVNDPPDYDQLEHALELAYDLRQGRKLDGGSEDKALLGGSGRSFGRGGGRGSGQGVGRGHGGQCTSRGRCFHCGEQSHQVLDCPHLGRHPPNGARGSEPPQKQAKKFANKRWYLNSGATNHLTNQKIDFISFTAMGALLRVGGKNWLNVAGIGTVKKEIQTTSGRRTAKAHVDRTDLYCVELDSPVNSALVATTDGDYKVQLWHTRLGHPGRTVFNALFRHADWPLLAVDLRVGQGFSCEACVRGNMTRKSFHSVPNSTHAWLVGERAHVDVWGPYPVASYSSMRYFALFVDEASRFSTLFLMKERTDIYEMFQLHYERVKTQLKIRMKALRCDNTRELLTLGEKCERNYGMECSLTVKHTPEQNGVAERMIRTVTERMRCLLEHFGLPKQMWAEAAVTAAYCVNIVPNKRKGMQVPYAVWFRETPAKTNKAFYSHTAVFYENKPGRILLKDGTEAPTVPTSEYLDIDATTMQNIPAMLEEAQAEEIPESECRAGGASGGAVPAEDAGESPAQQKQDDKETEGQQSSTRLPGAITTTSNEKLDADGDSPMGDLTVSEQRDAPRCKASKTGCSEYRTKSGRVSKPPRWLGDTIQLAYRDSIEKKRPAGSSSWEVKRDEMQFEIAKEKAMDWWQDFCCLSASMISEPDLFADAMNRKYSEEWRSAAYSEYHALKKNGTWKLVPRRKGMKVLGNRWIFRVKYLPNGEIERFKARLVVKGFMQVYGVVYLEMLHVRFEMKDLGPIHYILGWEITRNRKERTIFINQRKYADKVLHRFEMERCNGCKVPSTPDLKLSEVMCPTTKEEKNLMSGKPYRTVIGSLMYLMLGTRPDLAYLVRECSQFLENPGILHWGAAKHGLRYLQETQDWGLQLGGVKWSQQELDDHLKAFADADFANRMDDRKSIAEYLTQFCGSTISWASQTERTVALHTT</sequence>
<dbReference type="SUPFAM" id="SSF53098">
    <property type="entry name" value="Ribonuclease H-like"/>
    <property type="match status" value="1"/>
</dbReference>
<dbReference type="EMBL" id="BSXT01001909">
    <property type="protein sequence ID" value="GMF46051.1"/>
    <property type="molecule type" value="Genomic_DNA"/>
</dbReference>
<dbReference type="GO" id="GO:0015074">
    <property type="term" value="P:DNA integration"/>
    <property type="evidence" value="ECO:0007669"/>
    <property type="project" value="InterPro"/>
</dbReference>
<keyword evidence="1" id="KW-0378">Hydrolase</keyword>
<feature type="compositionally biased region" description="Polar residues" evidence="3">
    <location>
        <begin position="706"/>
        <end position="722"/>
    </location>
</feature>
<dbReference type="Proteomes" id="UP001165121">
    <property type="component" value="Unassembled WGS sequence"/>
</dbReference>
<dbReference type="InterPro" id="IPR001584">
    <property type="entry name" value="Integrase_cat-core"/>
</dbReference>
<dbReference type="Pfam" id="PF22936">
    <property type="entry name" value="Pol_BBD"/>
    <property type="match status" value="1"/>
</dbReference>
<reference evidence="6" key="1">
    <citation type="submission" date="2023-04" db="EMBL/GenBank/DDBJ databases">
        <title>Phytophthora fragariaefolia NBRC 109709.</title>
        <authorList>
            <person name="Ichikawa N."/>
            <person name="Sato H."/>
            <person name="Tonouchi N."/>
        </authorList>
    </citation>
    <scope>NUCLEOTIDE SEQUENCE</scope>
    <source>
        <strain evidence="6">NBRC 109709</strain>
    </source>
</reference>
<comment type="caution">
    <text evidence="6">The sequence shown here is derived from an EMBL/GenBank/DDBJ whole genome shotgun (WGS) entry which is preliminary data.</text>
</comment>
<dbReference type="InterPro" id="IPR039537">
    <property type="entry name" value="Retrotran_Ty1/copia-like"/>
</dbReference>
<gene>
    <name evidence="6" type="ORF">Pfra01_001678800</name>
</gene>
<feature type="compositionally biased region" description="Gly residues" evidence="3">
    <location>
        <begin position="221"/>
        <end position="244"/>
    </location>
</feature>
<evidence type="ECO:0000256" key="2">
    <source>
        <dbReference type="PROSITE-ProRule" id="PRU00047"/>
    </source>
</evidence>
<dbReference type="InterPro" id="IPR001878">
    <property type="entry name" value="Znf_CCHC"/>
</dbReference>
<keyword evidence="2" id="KW-0863">Zinc-finger</keyword>
<evidence type="ECO:0000259" key="4">
    <source>
        <dbReference type="PROSITE" id="PS50158"/>
    </source>
</evidence>
<dbReference type="InterPro" id="IPR036397">
    <property type="entry name" value="RNaseH_sf"/>
</dbReference>
<dbReference type="Pfam" id="PF13976">
    <property type="entry name" value="gag_pre-integrs"/>
    <property type="match status" value="1"/>
</dbReference>
<dbReference type="InterPro" id="IPR054722">
    <property type="entry name" value="PolX-like_BBD"/>
</dbReference>
<dbReference type="GO" id="GO:0003676">
    <property type="term" value="F:nucleic acid binding"/>
    <property type="evidence" value="ECO:0007669"/>
    <property type="project" value="InterPro"/>
</dbReference>
<dbReference type="InterPro" id="IPR025724">
    <property type="entry name" value="GAG-pre-integrase_dom"/>
</dbReference>
<dbReference type="Gene3D" id="3.30.420.10">
    <property type="entry name" value="Ribonuclease H-like superfamily/Ribonuclease H"/>
    <property type="match status" value="1"/>
</dbReference>
<feature type="domain" description="CCHC-type" evidence="4">
    <location>
        <begin position="252"/>
        <end position="267"/>
    </location>
</feature>
<dbReference type="OrthoDB" id="684929at2759"/>
<name>A0A9W6XVC9_9STRA</name>
<accession>A0A9W6XVC9</accession>
<dbReference type="Pfam" id="PF14223">
    <property type="entry name" value="Retrotran_gag_2"/>
    <property type="match status" value="1"/>
</dbReference>
<dbReference type="PROSITE" id="PS50158">
    <property type="entry name" value="ZF_CCHC"/>
    <property type="match status" value="1"/>
</dbReference>
<keyword evidence="2" id="KW-0479">Metal-binding</keyword>
<dbReference type="PROSITE" id="PS50994">
    <property type="entry name" value="INTEGRASE"/>
    <property type="match status" value="1"/>
</dbReference>
<evidence type="ECO:0000259" key="5">
    <source>
        <dbReference type="PROSITE" id="PS50994"/>
    </source>
</evidence>
<dbReference type="PANTHER" id="PTHR42648">
    <property type="entry name" value="TRANSPOSASE, PUTATIVE-RELATED"/>
    <property type="match status" value="1"/>
</dbReference>
<feature type="domain" description="Integrase catalytic" evidence="5">
    <location>
        <begin position="435"/>
        <end position="608"/>
    </location>
</feature>
<dbReference type="GO" id="GO:0008233">
    <property type="term" value="F:peptidase activity"/>
    <property type="evidence" value="ECO:0007669"/>
    <property type="project" value="UniProtKB-KW"/>
</dbReference>